<proteinExistence type="predicted"/>
<dbReference type="EMBL" id="MT142507">
    <property type="protein sequence ID" value="QJA83296.1"/>
    <property type="molecule type" value="Genomic_DNA"/>
</dbReference>
<dbReference type="Pfam" id="PF13481">
    <property type="entry name" value="AAA_25"/>
    <property type="match status" value="1"/>
</dbReference>
<evidence type="ECO:0000313" key="2">
    <source>
        <dbReference type="EMBL" id="QJA83296.1"/>
    </source>
</evidence>
<dbReference type="EMBL" id="MT141568">
    <property type="protein sequence ID" value="QJA67281.1"/>
    <property type="molecule type" value="Genomic_DNA"/>
</dbReference>
<evidence type="ECO:0000313" key="1">
    <source>
        <dbReference type="EMBL" id="QJA67281.1"/>
    </source>
</evidence>
<accession>A0A6M3KML6</accession>
<name>A0A6M3KML6_9ZZZZ</name>
<dbReference type="Gene3D" id="3.40.50.300">
    <property type="entry name" value="P-loop containing nucleotide triphosphate hydrolases"/>
    <property type="match status" value="1"/>
</dbReference>
<reference evidence="2" key="1">
    <citation type="submission" date="2020-03" db="EMBL/GenBank/DDBJ databases">
        <title>The deep terrestrial virosphere.</title>
        <authorList>
            <person name="Holmfeldt K."/>
            <person name="Nilsson E."/>
            <person name="Simone D."/>
            <person name="Lopez-Fernandez M."/>
            <person name="Wu X."/>
            <person name="de Brujin I."/>
            <person name="Lundin D."/>
            <person name="Andersson A."/>
            <person name="Bertilsson S."/>
            <person name="Dopson M."/>
        </authorList>
    </citation>
    <scope>NUCLEOTIDE SEQUENCE</scope>
    <source>
        <strain evidence="2">MM415A00301</strain>
        <strain evidence="1">MM415B00258</strain>
    </source>
</reference>
<dbReference type="InterPro" id="IPR027417">
    <property type="entry name" value="P-loop_NTPase"/>
</dbReference>
<dbReference type="AlphaFoldDB" id="A0A6M3KML6"/>
<gene>
    <name evidence="2" type="ORF">MM415A00301_0030</name>
    <name evidence="1" type="ORF">MM415B00258_0030</name>
</gene>
<sequence length="142" mass="15781">MGIRLDTPIGQAEMEKVVALHKPHLIILDPFKKIISASPNDSDAVLAATDFLDKIIYQYGVSIWINHHTRKSHVSQGSVVDLGAQEMSGLYHLAQWVDSIIQLVPVAPDKVRLEFELRHAEDIVKPINLALDRTKAGFVVVP</sequence>
<protein>
    <submittedName>
        <fullName evidence="2">Putative ATPase domain containing protein</fullName>
    </submittedName>
</protein>
<organism evidence="2">
    <name type="scientific">viral metagenome</name>
    <dbReference type="NCBI Taxonomy" id="1070528"/>
    <lineage>
        <taxon>unclassified sequences</taxon>
        <taxon>metagenomes</taxon>
        <taxon>organismal metagenomes</taxon>
    </lineage>
</organism>